<dbReference type="InterPro" id="IPR013216">
    <property type="entry name" value="Methyltransf_11"/>
</dbReference>
<evidence type="ECO:0000313" key="3">
    <source>
        <dbReference type="Proteomes" id="UP000198822"/>
    </source>
</evidence>
<dbReference type="SUPFAM" id="SSF53335">
    <property type="entry name" value="S-adenosyl-L-methionine-dependent methyltransferases"/>
    <property type="match status" value="1"/>
</dbReference>
<evidence type="ECO:0000313" key="2">
    <source>
        <dbReference type="EMBL" id="SDH57362.1"/>
    </source>
</evidence>
<dbReference type="PANTHER" id="PTHR43460:SF1">
    <property type="entry name" value="METHYLTRANSFERASE TYPE 11 DOMAIN-CONTAINING PROTEIN"/>
    <property type="match status" value="1"/>
</dbReference>
<dbReference type="Pfam" id="PF08241">
    <property type="entry name" value="Methyltransf_11"/>
    <property type="match status" value="1"/>
</dbReference>
<dbReference type="Gene3D" id="3.40.50.150">
    <property type="entry name" value="Vaccinia Virus protein VP39"/>
    <property type="match status" value="1"/>
</dbReference>
<dbReference type="EMBL" id="LT629695">
    <property type="protein sequence ID" value="SDH57362.1"/>
    <property type="molecule type" value="Genomic_DNA"/>
</dbReference>
<gene>
    <name evidence="2" type="ORF">SAMN04489720_1657</name>
</gene>
<sequence length="251" mass="27410">MRPYDELVAEALAADVDGWGFGFLDGRATEERPPWGYARLLADELGRVDSALDLDTGGGEVVDEAAVLPRRMSATEGWAPNLARARDRLGPRGVEVVHAEPGRPLPFADASFALVSSRHPVAPDWAEIRRVLEPGGTYLGQHVGRESAFELIERFVTPTPAQRAGRDPHREADDARAAGLEVGDLLTARLRMTFTDVGAVVWILRKCVWWVPGFDVVRDGAALRAIDADLRSGRTLVAHSTRHLVRATRPA</sequence>
<keyword evidence="2" id="KW-0489">Methyltransferase</keyword>
<dbReference type="Proteomes" id="UP000198822">
    <property type="component" value="Chromosome I"/>
</dbReference>
<dbReference type="OrthoDB" id="9795864at2"/>
<evidence type="ECO:0000259" key="1">
    <source>
        <dbReference type="Pfam" id="PF08241"/>
    </source>
</evidence>
<accession>A0A1G8DI68</accession>
<dbReference type="RefSeq" id="WP_092504089.1">
    <property type="nucleotide sequence ID" value="NZ_LT629695.1"/>
</dbReference>
<feature type="domain" description="Methyltransferase type 11" evidence="1">
    <location>
        <begin position="52"/>
        <end position="138"/>
    </location>
</feature>
<dbReference type="GO" id="GO:0008757">
    <property type="term" value="F:S-adenosylmethionine-dependent methyltransferase activity"/>
    <property type="evidence" value="ECO:0007669"/>
    <property type="project" value="InterPro"/>
</dbReference>
<dbReference type="GO" id="GO:0032259">
    <property type="term" value="P:methylation"/>
    <property type="evidence" value="ECO:0007669"/>
    <property type="project" value="UniProtKB-KW"/>
</dbReference>
<dbReference type="InterPro" id="IPR052939">
    <property type="entry name" value="23S_rRNA_MeTrnsfrase_RlmA"/>
</dbReference>
<reference evidence="3" key="1">
    <citation type="submission" date="2016-10" db="EMBL/GenBank/DDBJ databases">
        <authorList>
            <person name="Varghese N."/>
            <person name="Submissions S."/>
        </authorList>
    </citation>
    <scope>NUCLEOTIDE SEQUENCE [LARGE SCALE GENOMIC DNA]</scope>
    <source>
        <strain evidence="3">DSM 22002</strain>
    </source>
</reference>
<dbReference type="STRING" id="399736.SAMN04489720_1657"/>
<dbReference type="AlphaFoldDB" id="A0A1G8DI68"/>
<protein>
    <submittedName>
        <fullName evidence="2">Methyltransferase domain-containing protein</fullName>
    </submittedName>
</protein>
<dbReference type="InterPro" id="IPR029063">
    <property type="entry name" value="SAM-dependent_MTases_sf"/>
</dbReference>
<keyword evidence="2" id="KW-0808">Transferase</keyword>
<keyword evidence="3" id="KW-1185">Reference proteome</keyword>
<organism evidence="2 3">
    <name type="scientific">Agrococcus jejuensis</name>
    <dbReference type="NCBI Taxonomy" id="399736"/>
    <lineage>
        <taxon>Bacteria</taxon>
        <taxon>Bacillati</taxon>
        <taxon>Actinomycetota</taxon>
        <taxon>Actinomycetes</taxon>
        <taxon>Micrococcales</taxon>
        <taxon>Microbacteriaceae</taxon>
        <taxon>Agrococcus</taxon>
    </lineage>
</organism>
<dbReference type="PANTHER" id="PTHR43460">
    <property type="entry name" value="METHYLTRANSFERASE"/>
    <property type="match status" value="1"/>
</dbReference>
<proteinExistence type="predicted"/>
<name>A0A1G8DI68_9MICO</name>